<protein>
    <submittedName>
        <fullName evidence="2">DUF1540 domain-containing protein</fullName>
    </submittedName>
</protein>
<dbReference type="KEGG" id="plyc:GXP70_10420"/>
<dbReference type="RefSeq" id="WP_162356433.1">
    <property type="nucleotide sequence ID" value="NZ_CP048209.1"/>
</dbReference>
<evidence type="ECO:0000313" key="2">
    <source>
        <dbReference type="EMBL" id="QHT60313.1"/>
    </source>
</evidence>
<reference evidence="2 3" key="1">
    <citation type="submission" date="2020-01" db="EMBL/GenBank/DDBJ databases">
        <title>Paenibacillus sp. nov., isolated from tomato rhizosphere.</title>
        <authorList>
            <person name="Weon H.-Y."/>
            <person name="Lee S.A."/>
        </authorList>
    </citation>
    <scope>NUCLEOTIDE SEQUENCE [LARGE SCALE GENOMIC DNA]</scope>
    <source>
        <strain evidence="2 3">12200R-189</strain>
    </source>
</reference>
<feature type="domain" description="DUF1540" evidence="1">
    <location>
        <begin position="5"/>
        <end position="66"/>
    </location>
</feature>
<evidence type="ECO:0000259" key="1">
    <source>
        <dbReference type="Pfam" id="PF07561"/>
    </source>
</evidence>
<keyword evidence="3" id="KW-1185">Reference proteome</keyword>
<accession>A0A6C0FXU5</accession>
<dbReference type="InterPro" id="IPR011437">
    <property type="entry name" value="DUF1540"/>
</dbReference>
<dbReference type="AlphaFoldDB" id="A0A6C0FXU5"/>
<gene>
    <name evidence="2" type="ORF">GXP70_10420</name>
</gene>
<dbReference type="EMBL" id="CP048209">
    <property type="protein sequence ID" value="QHT60313.1"/>
    <property type="molecule type" value="Genomic_DNA"/>
</dbReference>
<dbReference type="Proteomes" id="UP000476064">
    <property type="component" value="Chromosome"/>
</dbReference>
<proteinExistence type="predicted"/>
<sequence>MPNGVSCSVANCSFWKEGNQCSADKIQVDIDRHANVELGSEFAEEGFGHEHQDRASNSASTCCHTFKPKE</sequence>
<evidence type="ECO:0000313" key="3">
    <source>
        <dbReference type="Proteomes" id="UP000476064"/>
    </source>
</evidence>
<organism evidence="2 3">
    <name type="scientific">Paenibacillus lycopersici</name>
    <dbReference type="NCBI Taxonomy" id="2704462"/>
    <lineage>
        <taxon>Bacteria</taxon>
        <taxon>Bacillati</taxon>
        <taxon>Bacillota</taxon>
        <taxon>Bacilli</taxon>
        <taxon>Bacillales</taxon>
        <taxon>Paenibacillaceae</taxon>
        <taxon>Paenibacillus</taxon>
    </lineage>
</organism>
<dbReference type="Pfam" id="PF07561">
    <property type="entry name" value="DUF1540"/>
    <property type="match status" value="1"/>
</dbReference>
<name>A0A6C0FXU5_9BACL</name>